<proteinExistence type="predicted"/>
<dbReference type="OrthoDB" id="1739513at2759"/>
<dbReference type="GO" id="GO:0003676">
    <property type="term" value="F:nucleic acid binding"/>
    <property type="evidence" value="ECO:0007669"/>
    <property type="project" value="InterPro"/>
</dbReference>
<dbReference type="EMBL" id="NMUH01006461">
    <property type="protein sequence ID" value="MQM15320.1"/>
    <property type="molecule type" value="Genomic_DNA"/>
</dbReference>
<evidence type="ECO:0008006" key="3">
    <source>
        <dbReference type="Google" id="ProtNLM"/>
    </source>
</evidence>
<protein>
    <recommendedName>
        <fullName evidence="3">Integrase catalytic domain-containing protein</fullName>
    </recommendedName>
</protein>
<dbReference type="Gene3D" id="3.30.420.10">
    <property type="entry name" value="Ribonuclease H-like superfamily/Ribonuclease H"/>
    <property type="match status" value="1"/>
</dbReference>
<dbReference type="Proteomes" id="UP000652761">
    <property type="component" value="Unassembled WGS sequence"/>
</dbReference>
<dbReference type="AlphaFoldDB" id="A0A843X856"/>
<accession>A0A843X856</accession>
<gene>
    <name evidence="1" type="ORF">Taro_048262</name>
</gene>
<name>A0A843X856_COLES</name>
<evidence type="ECO:0000313" key="1">
    <source>
        <dbReference type="EMBL" id="MQM15320.1"/>
    </source>
</evidence>
<reference evidence="1" key="1">
    <citation type="submission" date="2017-07" db="EMBL/GenBank/DDBJ databases">
        <title>Taro Niue Genome Assembly and Annotation.</title>
        <authorList>
            <person name="Atibalentja N."/>
            <person name="Keating K."/>
            <person name="Fields C.J."/>
        </authorList>
    </citation>
    <scope>NUCLEOTIDE SEQUENCE</scope>
    <source>
        <strain evidence="1">Niue_2</strain>
        <tissue evidence="1">Leaf</tissue>
    </source>
</reference>
<sequence length="622" mass="67187">MRSSVFLSVFTDSCVVSLTRLRPDRGRRTQIKFVIGLTGLNEAFHHNNGQVEATNKTLIEIVKKACEANKFLDWLDKFMEALWTYYTSTRTPMGQTLFAFTNRMKEAKRVKVGGQYVTTPASSAAAVPFPSQLLDPRSLGFVVGVHAVEGLDEGEQQQHHGGDEGDDGPRVAEVVVLEAGAPGVPPLVVVPVHLPRQRREIAVVYVEHHLLAQAVEQVRHLLVVAQPVLDDPTVVQVAHVVAGVDEVVHEDDVGGDVVGGVHVALLEGDQRLGAVVDQQPRHPQYPVAERDVPEPVRLPPPELYACLPQLRHTVHQLLPAFVGHAAGVRPPPSPHLWRRPRPRAQQAPPEHVEAVEAPLSEWIEHVAGHGSGPAGGGLLPQHQLAVVPLAEGLVGGHEGVEEADGQAGNHTALLRLPDLEAEQAIEDEERDLVLQHDHVALDAVHRAAHGEDGIVPGVAQRRKALPGGAPEELQHEAAVEHHGLHELVAGHGHPALEAGAGVVLKCPHGVEVKPDVVAGAAEDHAERPPFVVLHLAEPLLAAVEGADGHHLGDVGLLVPFPQRLGHAVDGQLRPGTGRLVLSRLLQPLPDGDNPFGLRRRRQIIRWELWPPLVSLQLQHRGS</sequence>
<evidence type="ECO:0000313" key="2">
    <source>
        <dbReference type="Proteomes" id="UP000652761"/>
    </source>
</evidence>
<organism evidence="1 2">
    <name type="scientific">Colocasia esculenta</name>
    <name type="common">Wild taro</name>
    <name type="synonym">Arum esculentum</name>
    <dbReference type="NCBI Taxonomy" id="4460"/>
    <lineage>
        <taxon>Eukaryota</taxon>
        <taxon>Viridiplantae</taxon>
        <taxon>Streptophyta</taxon>
        <taxon>Embryophyta</taxon>
        <taxon>Tracheophyta</taxon>
        <taxon>Spermatophyta</taxon>
        <taxon>Magnoliopsida</taxon>
        <taxon>Liliopsida</taxon>
        <taxon>Araceae</taxon>
        <taxon>Aroideae</taxon>
        <taxon>Colocasieae</taxon>
        <taxon>Colocasia</taxon>
    </lineage>
</organism>
<comment type="caution">
    <text evidence="1">The sequence shown here is derived from an EMBL/GenBank/DDBJ whole genome shotgun (WGS) entry which is preliminary data.</text>
</comment>
<keyword evidence="2" id="KW-1185">Reference proteome</keyword>
<dbReference type="InterPro" id="IPR036397">
    <property type="entry name" value="RNaseH_sf"/>
</dbReference>